<keyword evidence="1" id="KW-0255">Endonuclease</keyword>
<dbReference type="GO" id="GO:0004519">
    <property type="term" value="F:endonuclease activity"/>
    <property type="evidence" value="ECO:0007669"/>
    <property type="project" value="UniProtKB-KW"/>
</dbReference>
<proteinExistence type="predicted"/>
<keyword evidence="1" id="KW-0378">Hydrolase</keyword>
<organism evidence="1 2">
    <name type="scientific">uncultured phage cr54_1</name>
    <dbReference type="NCBI Taxonomy" id="2986398"/>
    <lineage>
        <taxon>Viruses</taxon>
        <taxon>Duplodnaviria</taxon>
        <taxon>Heunggongvirae</taxon>
        <taxon>Uroviricota</taxon>
        <taxon>Caudoviricetes</taxon>
        <taxon>Crassvirales</taxon>
        <taxon>Intestiviridae</taxon>
        <taxon>Churivirinae</taxon>
        <taxon>Jahgtovirus</taxon>
        <taxon>Jahgtovirus intestinalis</taxon>
    </lineage>
</organism>
<keyword evidence="1" id="KW-0540">Nuclease</keyword>
<dbReference type="EMBL" id="MZ130484">
    <property type="protein sequence ID" value="QWM89996.1"/>
    <property type="molecule type" value="Genomic_DNA"/>
</dbReference>
<evidence type="ECO:0000313" key="2">
    <source>
        <dbReference type="Proteomes" id="UP000827440"/>
    </source>
</evidence>
<evidence type="ECO:0000313" key="1">
    <source>
        <dbReference type="EMBL" id="QWM89996.1"/>
    </source>
</evidence>
<protein>
    <submittedName>
        <fullName evidence="1">Recombination endonuclease</fullName>
    </submittedName>
</protein>
<dbReference type="GeneID" id="75691099"/>
<dbReference type="Proteomes" id="UP000827440">
    <property type="component" value="Segment"/>
</dbReference>
<name>A0AAE7V4M3_9CAUD</name>
<sequence length="249" mass="27081">MGLQFGMKAIQSGKRIATGNNEPTLVANSTKARFTIAGIVSRTMGLVSGDYVQFISNIPSIDMAIAERDSEIVAWCEENGVELGTDAARAALIKEFGSYAICKGVPMYEKDGKRKMVGVRMTDEQKQVSFDMNKAAIAQAVGKDIDEVTIEDYNPVTEGFTGAKATSTSSLTGIGLPLGFSDINMWNELKEDLGDAAEDYNRVYKVNLNEPIECEVENGKEGEGSVTVVTAYPFTFESDEEPTRKNVKK</sequence>
<reference evidence="1 2" key="1">
    <citation type="submission" date="2021-04" db="EMBL/GenBank/DDBJ databases">
        <authorList>
            <person name="Shkoporov A.N."/>
            <person name="Stockdale S.R."/>
            <person name="Guerin E."/>
            <person name="Ross R.P."/>
            <person name="Hill C."/>
        </authorList>
    </citation>
    <scope>NUCLEOTIDE SEQUENCE [LARGE SCALE GENOMIC DNA]</scope>
    <source>
        <strain evidence="2">cr54_1</strain>
    </source>
</reference>
<gene>
    <name evidence="1" type="primary">gp_20541</name>
</gene>
<dbReference type="RefSeq" id="YP_010359568.1">
    <property type="nucleotide sequence ID" value="NC_062774.1"/>
</dbReference>
<accession>A0AAE7V4M3</accession>
<dbReference type="KEGG" id="vg:75691099"/>
<keyword evidence="2" id="KW-1185">Reference proteome</keyword>